<proteinExistence type="predicted"/>
<comment type="caution">
    <text evidence="1">The sequence shown here is derived from an EMBL/GenBank/DDBJ whole genome shotgun (WGS) entry which is preliminary data.</text>
</comment>
<protein>
    <submittedName>
        <fullName evidence="1">Uncharacterized protein</fullName>
    </submittedName>
</protein>
<name>A0A0F8XXM7_9ZZZZ</name>
<accession>A0A0F8XXM7</accession>
<reference evidence="1" key="1">
    <citation type="journal article" date="2015" name="Nature">
        <title>Complex archaea that bridge the gap between prokaryotes and eukaryotes.</title>
        <authorList>
            <person name="Spang A."/>
            <person name="Saw J.H."/>
            <person name="Jorgensen S.L."/>
            <person name="Zaremba-Niedzwiedzka K."/>
            <person name="Martijn J."/>
            <person name="Lind A.E."/>
            <person name="van Eijk R."/>
            <person name="Schleper C."/>
            <person name="Guy L."/>
            <person name="Ettema T.J."/>
        </authorList>
    </citation>
    <scope>NUCLEOTIDE SEQUENCE</scope>
</reference>
<sequence length="82" mass="9927">MSKNPWNASPQTKYIRERDKVKVNIGWDADSDPDDLNDWHVVMNFAYIPEEEYHHVDLTREEAKKLHKWLGKFLMKTRDRNK</sequence>
<organism evidence="1">
    <name type="scientific">marine sediment metagenome</name>
    <dbReference type="NCBI Taxonomy" id="412755"/>
    <lineage>
        <taxon>unclassified sequences</taxon>
        <taxon>metagenomes</taxon>
        <taxon>ecological metagenomes</taxon>
    </lineage>
</organism>
<evidence type="ECO:0000313" key="1">
    <source>
        <dbReference type="EMBL" id="KKK73763.1"/>
    </source>
</evidence>
<dbReference type="EMBL" id="LAZR01056637">
    <property type="protein sequence ID" value="KKK73763.1"/>
    <property type="molecule type" value="Genomic_DNA"/>
</dbReference>
<gene>
    <name evidence="1" type="ORF">LCGC14_2890560</name>
</gene>
<dbReference type="AlphaFoldDB" id="A0A0F8XXM7"/>